<protein>
    <submittedName>
        <fullName evidence="2">Uncharacterized protein</fullName>
    </submittedName>
</protein>
<evidence type="ECO:0000313" key="3">
    <source>
        <dbReference type="Proteomes" id="UP000679779"/>
    </source>
</evidence>
<evidence type="ECO:0000313" key="2">
    <source>
        <dbReference type="EMBL" id="GIO33697.1"/>
    </source>
</evidence>
<organism evidence="2 3">
    <name type="scientific">Paenibacillus albilobatus</name>
    <dbReference type="NCBI Taxonomy" id="2716884"/>
    <lineage>
        <taxon>Bacteria</taxon>
        <taxon>Bacillati</taxon>
        <taxon>Bacillota</taxon>
        <taxon>Bacilli</taxon>
        <taxon>Bacillales</taxon>
        <taxon>Paenibacillaceae</taxon>
        <taxon>Paenibacillus</taxon>
    </lineage>
</organism>
<sequence length="173" mass="19881">MEPYKNVYTAEEYKRLEDLKEAAIQQVELYRGQLDEALTDVMKHGKTIKKLEEEKAMLLQQIERTVDEQKVELPREVGLALESFKDDGHDVDQIIRLMLSALPNYGRLQAVRSYAANNGWEFVSALVNGYTIEPEPRDKVKQFIEKWYGDPGDVTDAELYELADGIIELLKSS</sequence>
<reference evidence="2" key="1">
    <citation type="submission" date="2021-03" db="EMBL/GenBank/DDBJ databases">
        <title>Antimicrobial resistance genes in bacteria isolated from Japanese honey, and their potential for conferring macrolide and lincosamide resistance in the American foulbrood pathogen Paenibacillus larvae.</title>
        <authorList>
            <person name="Okamoto M."/>
            <person name="Kumagai M."/>
            <person name="Kanamori H."/>
            <person name="Takamatsu D."/>
        </authorList>
    </citation>
    <scope>NUCLEOTIDE SEQUENCE</scope>
    <source>
        <strain evidence="2">J2TS6</strain>
    </source>
</reference>
<evidence type="ECO:0000256" key="1">
    <source>
        <dbReference type="SAM" id="Coils"/>
    </source>
</evidence>
<dbReference type="AlphaFoldDB" id="A0A919XN37"/>
<dbReference type="EMBL" id="BORQ01000007">
    <property type="protein sequence ID" value="GIO33697.1"/>
    <property type="molecule type" value="Genomic_DNA"/>
</dbReference>
<dbReference type="Proteomes" id="UP000679779">
    <property type="component" value="Unassembled WGS sequence"/>
</dbReference>
<dbReference type="RefSeq" id="WP_160044739.1">
    <property type="nucleotide sequence ID" value="NZ_BORQ01000007.1"/>
</dbReference>
<keyword evidence="3" id="KW-1185">Reference proteome</keyword>
<comment type="caution">
    <text evidence="2">The sequence shown here is derived from an EMBL/GenBank/DDBJ whole genome shotgun (WGS) entry which is preliminary data.</text>
</comment>
<name>A0A919XN37_9BACL</name>
<gene>
    <name evidence="2" type="ORF">J2TS6_48380</name>
</gene>
<feature type="coiled-coil region" evidence="1">
    <location>
        <begin position="13"/>
        <end position="68"/>
    </location>
</feature>
<proteinExistence type="predicted"/>
<keyword evidence="1" id="KW-0175">Coiled coil</keyword>
<accession>A0A919XN37</accession>